<feature type="disulfide bond" evidence="7">
    <location>
        <begin position="267"/>
        <end position="284"/>
    </location>
</feature>
<dbReference type="Proteomes" id="UP000694523">
    <property type="component" value="Unplaced"/>
</dbReference>
<dbReference type="PANTHER" id="PTHR10199:SF89">
    <property type="entry name" value="THROMBOSPONDIN-3"/>
    <property type="match status" value="1"/>
</dbReference>
<dbReference type="FunFam" id="2.60.120.200:FF:000002">
    <property type="entry name" value="Thrombospondin 3"/>
    <property type="match status" value="1"/>
</dbReference>
<feature type="region of interest" description="Disordered" evidence="9">
    <location>
        <begin position="418"/>
        <end position="496"/>
    </location>
</feature>
<evidence type="ECO:0000256" key="2">
    <source>
        <dbReference type="ARBA" id="ARBA00022729"/>
    </source>
</evidence>
<evidence type="ECO:0000313" key="13">
    <source>
        <dbReference type="Proteomes" id="UP000694523"/>
    </source>
</evidence>
<keyword evidence="13" id="KW-1185">Reference proteome</keyword>
<dbReference type="GO" id="GO:0005509">
    <property type="term" value="F:calcium ion binding"/>
    <property type="evidence" value="ECO:0007669"/>
    <property type="project" value="UniProtKB-UniRule"/>
</dbReference>
<dbReference type="FunFam" id="4.10.1080.10:FF:000002">
    <property type="entry name" value="Thrombospondin 3"/>
    <property type="match status" value="1"/>
</dbReference>
<dbReference type="GO" id="GO:0005576">
    <property type="term" value="C:extracellular region"/>
    <property type="evidence" value="ECO:0007669"/>
    <property type="project" value="InterPro"/>
</dbReference>
<dbReference type="SUPFAM" id="SSF58006">
    <property type="entry name" value="Assembly domain of cartilage oligomeric matrix protein"/>
    <property type="match status" value="1"/>
</dbReference>
<dbReference type="AlphaFoldDB" id="A0A8C6UE60"/>
<name>A0A8C6UE60_9GOBI</name>
<dbReference type="SUPFAM" id="SSF49899">
    <property type="entry name" value="Concanavalin A-like lectins/glucanases"/>
    <property type="match status" value="2"/>
</dbReference>
<dbReference type="InterPro" id="IPR048287">
    <property type="entry name" value="TSPN-like_N"/>
</dbReference>
<proteinExistence type="predicted"/>
<dbReference type="GO" id="GO:0007155">
    <property type="term" value="P:cell adhesion"/>
    <property type="evidence" value="ECO:0007669"/>
    <property type="project" value="InterPro"/>
</dbReference>
<evidence type="ECO:0000259" key="11">
    <source>
        <dbReference type="PROSITE" id="PS51236"/>
    </source>
</evidence>
<dbReference type="SMART" id="SM00181">
    <property type="entry name" value="EGF"/>
    <property type="match status" value="1"/>
</dbReference>
<keyword evidence="2" id="KW-0732">Signal</keyword>
<dbReference type="Ensembl" id="ENSNMLT00000039795.1">
    <property type="protein sequence ID" value="ENSNMLP00000035724.1"/>
    <property type="gene ID" value="ENSNMLG00000022087.1"/>
</dbReference>
<dbReference type="Gene3D" id="2.60.120.200">
    <property type="match status" value="2"/>
</dbReference>
<keyword evidence="1 7" id="KW-0245">EGF-like domain</keyword>
<keyword evidence="3" id="KW-0677">Repeat</keyword>
<dbReference type="Pfam" id="PF05735">
    <property type="entry name" value="TSP_C"/>
    <property type="match status" value="1"/>
</dbReference>
<comment type="caution">
    <text evidence="7">Lacks conserved residue(s) required for the propagation of feature annotation.</text>
</comment>
<organism evidence="12 13">
    <name type="scientific">Neogobius melanostomus</name>
    <name type="common">round goby</name>
    <dbReference type="NCBI Taxonomy" id="47308"/>
    <lineage>
        <taxon>Eukaryota</taxon>
        <taxon>Metazoa</taxon>
        <taxon>Chordata</taxon>
        <taxon>Craniata</taxon>
        <taxon>Vertebrata</taxon>
        <taxon>Euteleostomi</taxon>
        <taxon>Actinopterygii</taxon>
        <taxon>Neopterygii</taxon>
        <taxon>Teleostei</taxon>
        <taxon>Neoteleostei</taxon>
        <taxon>Acanthomorphata</taxon>
        <taxon>Gobiaria</taxon>
        <taxon>Gobiiformes</taxon>
        <taxon>Gobioidei</taxon>
        <taxon>Gobiidae</taxon>
        <taxon>Benthophilinae</taxon>
        <taxon>Neogobiini</taxon>
        <taxon>Neogobius</taxon>
    </lineage>
</organism>
<evidence type="ECO:0000256" key="9">
    <source>
        <dbReference type="SAM" id="MobiDB-lite"/>
    </source>
</evidence>
<dbReference type="InterPro" id="IPR008859">
    <property type="entry name" value="Thrombospondin_C"/>
</dbReference>
<dbReference type="Pfam" id="PF02412">
    <property type="entry name" value="TSP_3"/>
    <property type="match status" value="2"/>
</dbReference>
<feature type="domain" description="EGF-like" evidence="10">
    <location>
        <begin position="258"/>
        <end position="299"/>
    </location>
</feature>
<dbReference type="InterPro" id="IPR003367">
    <property type="entry name" value="Thrombospondin_3-like_rpt"/>
</dbReference>
<dbReference type="PROSITE" id="PS50026">
    <property type="entry name" value="EGF_3"/>
    <property type="match status" value="1"/>
</dbReference>
<dbReference type="InterPro" id="IPR013320">
    <property type="entry name" value="ConA-like_dom_sf"/>
</dbReference>
<dbReference type="Gene3D" id="2.10.25.10">
    <property type="entry name" value="Laminin"/>
    <property type="match status" value="1"/>
</dbReference>
<evidence type="ECO:0000256" key="1">
    <source>
        <dbReference type="ARBA" id="ARBA00022536"/>
    </source>
</evidence>
<evidence type="ECO:0000256" key="7">
    <source>
        <dbReference type="PROSITE-ProRule" id="PRU00076"/>
    </source>
</evidence>
<reference evidence="12" key="1">
    <citation type="submission" date="2025-08" db="UniProtKB">
        <authorList>
            <consortium name="Ensembl"/>
        </authorList>
    </citation>
    <scope>IDENTIFICATION</scope>
</reference>
<dbReference type="FunFam" id="2.10.25.10:FF:000027">
    <property type="entry name" value="Thrombospondin 3"/>
    <property type="match status" value="1"/>
</dbReference>
<reference evidence="12" key="2">
    <citation type="submission" date="2025-09" db="UniProtKB">
        <authorList>
            <consortium name="Ensembl"/>
        </authorList>
    </citation>
    <scope>IDENTIFICATION</scope>
</reference>
<dbReference type="SUPFAM" id="SSF103647">
    <property type="entry name" value="TSP type-3 repeat"/>
    <property type="match status" value="2"/>
</dbReference>
<feature type="compositionally biased region" description="Polar residues" evidence="9">
    <location>
        <begin position="487"/>
        <end position="496"/>
    </location>
</feature>
<feature type="repeat" description="TSP type-3" evidence="8">
    <location>
        <begin position="442"/>
        <end position="477"/>
    </location>
</feature>
<dbReference type="InterPro" id="IPR028974">
    <property type="entry name" value="TSP_type-3_rpt"/>
</dbReference>
<sequence>MGAPLENARADVCGAITRLSLAVIDVLTLSEPRQAALAVEKLWAGLGTLSDVYIVANLQLPSKLGGVLFGLYNKNDHGKILELAVMGKITKVLLRYVRADGRLHTLNLQNAHLADGRSHSLMLRLGGLRRRSLSAELYVDCRLADTAASLPALGNLPSDTNQVEIRHGQKTYARVQGSVQFLSLVLGGSVAKAGALADCPFQDSSNAVGVDVSAVLGDHLKALIGQLIIFNQVLGELRLDIREQNTILECQVCGFHEPRSRCSPNPCFRGVACVESLHFPGFTCGSCPAGFEGNGTHCEDVDEVRTSGHVPLTAAGSCFSFLWEGVSVSCPGLLQMPAAVNTGFHGKQPRDSTHCSLGGAEACTAGWTLSYDLSPTHTILRVDLRKTKKHLFPFFNQFFEVLRSCLQDNCRLFPNKDQQNSDSDSFGDSCDNCPTVSNPDQRDTDNNGQGDACDQDIDGDGIPNVLDNCPKVPNPMQTDRDRDGSETPISNPMQVTNYVCDTNLDTRTPGLEDNCPDVPNSSQLDSDNDGLGTTATTTTTTTAERLGDVCELDFDNDAVQDALDACPESAEVTLTDFRAFQTVVLDPEGDASDLTTAVVLKPGLIVQTMNSDRDSPSVSYTAFNGVDFEGTFHVNTVTDDDYAGFIFGYQDSASFYVVMWKQTEQTYWQNVPFRANAEAALQLKAVKSDTGPGEYLRNALWHTGDTPGQTKLLWKDPRNSGWKDKTSYRWKLSHRPQIGYIRLRLFEGAELVADSGVVLDSSMRGGRLGVFCFSQENIIWSNLRYRCNGKNTRPCDSRFRLSSVQVHRRILYSSFES</sequence>
<dbReference type="Gene3D" id="4.10.1080.10">
    <property type="entry name" value="TSP type-3 repeat"/>
    <property type="match status" value="1"/>
</dbReference>
<dbReference type="PANTHER" id="PTHR10199">
    <property type="entry name" value="THROMBOSPONDIN"/>
    <property type="match status" value="1"/>
</dbReference>
<dbReference type="PROSITE" id="PS51236">
    <property type="entry name" value="TSP_CTER"/>
    <property type="match status" value="1"/>
</dbReference>
<accession>A0A8C6UE60</accession>
<evidence type="ECO:0000256" key="6">
    <source>
        <dbReference type="ARBA" id="ARBA00023180"/>
    </source>
</evidence>
<evidence type="ECO:0000256" key="3">
    <source>
        <dbReference type="ARBA" id="ARBA00022737"/>
    </source>
</evidence>
<dbReference type="PROSITE" id="PS51234">
    <property type="entry name" value="TSP3"/>
    <property type="match status" value="1"/>
</dbReference>
<evidence type="ECO:0000259" key="10">
    <source>
        <dbReference type="PROSITE" id="PS50026"/>
    </source>
</evidence>
<dbReference type="FunFam" id="2.60.120.200:FF:000038">
    <property type="entry name" value="thrombospondin-3 isoform X1"/>
    <property type="match status" value="1"/>
</dbReference>
<protein>
    <submittedName>
        <fullName evidence="12">Thrombospondin 3a</fullName>
    </submittedName>
</protein>
<dbReference type="Gene3D" id="1.20.5.10">
    <property type="match status" value="1"/>
</dbReference>
<dbReference type="InterPro" id="IPR017897">
    <property type="entry name" value="Thrombospondin_3_rpt"/>
</dbReference>
<dbReference type="InterPro" id="IPR000742">
    <property type="entry name" value="EGF"/>
</dbReference>
<feature type="compositionally biased region" description="Polar residues" evidence="9">
    <location>
        <begin position="418"/>
        <end position="439"/>
    </location>
</feature>
<feature type="domain" description="TSP C-terminal" evidence="11">
    <location>
        <begin position="578"/>
        <end position="792"/>
    </location>
</feature>
<keyword evidence="6" id="KW-0325">Glycoprotein</keyword>
<dbReference type="InterPro" id="IPR046970">
    <property type="entry name" value="TSP/COMP_CC_sf"/>
</dbReference>
<dbReference type="SMART" id="SM00210">
    <property type="entry name" value="TSPN"/>
    <property type="match status" value="1"/>
</dbReference>
<evidence type="ECO:0000256" key="8">
    <source>
        <dbReference type="PROSITE-ProRule" id="PRU00634"/>
    </source>
</evidence>
<keyword evidence="5 7" id="KW-1015">Disulfide bond</keyword>
<evidence type="ECO:0000313" key="12">
    <source>
        <dbReference type="Ensembl" id="ENSNMLP00000035724.1"/>
    </source>
</evidence>
<evidence type="ECO:0000256" key="5">
    <source>
        <dbReference type="ARBA" id="ARBA00023157"/>
    </source>
</evidence>
<evidence type="ECO:0000256" key="4">
    <source>
        <dbReference type="ARBA" id="ARBA00022837"/>
    </source>
</evidence>
<keyword evidence="4 8" id="KW-0106">Calcium</keyword>